<keyword evidence="2" id="KW-1185">Reference proteome</keyword>
<protein>
    <submittedName>
        <fullName evidence="1">Carboxypeptidase regulatory-like domain-containing protein</fullName>
    </submittedName>
</protein>
<gene>
    <name evidence="1" type="ORF">F0P94_00555</name>
</gene>
<dbReference type="Proteomes" id="UP000326570">
    <property type="component" value="Unassembled WGS sequence"/>
</dbReference>
<organism evidence="1 2">
    <name type="scientific">Adhaeribacter soli</name>
    <dbReference type="NCBI Taxonomy" id="2607655"/>
    <lineage>
        <taxon>Bacteria</taxon>
        <taxon>Pseudomonadati</taxon>
        <taxon>Bacteroidota</taxon>
        <taxon>Cytophagia</taxon>
        <taxon>Cytophagales</taxon>
        <taxon>Hymenobacteraceae</taxon>
        <taxon>Adhaeribacter</taxon>
    </lineage>
</organism>
<dbReference type="GO" id="GO:0004180">
    <property type="term" value="F:carboxypeptidase activity"/>
    <property type="evidence" value="ECO:0007669"/>
    <property type="project" value="UniProtKB-KW"/>
</dbReference>
<keyword evidence="1" id="KW-0121">Carboxypeptidase</keyword>
<dbReference type="EMBL" id="VTWT01000001">
    <property type="protein sequence ID" value="KAA9345614.1"/>
    <property type="molecule type" value="Genomic_DNA"/>
</dbReference>
<accession>A0A5N1J4K2</accession>
<dbReference type="AlphaFoldDB" id="A0A5N1J4K2"/>
<proteinExistence type="predicted"/>
<evidence type="ECO:0000313" key="2">
    <source>
        <dbReference type="Proteomes" id="UP000326570"/>
    </source>
</evidence>
<evidence type="ECO:0000313" key="1">
    <source>
        <dbReference type="EMBL" id="KAA9345614.1"/>
    </source>
</evidence>
<keyword evidence="1" id="KW-0645">Protease</keyword>
<reference evidence="1 2" key="1">
    <citation type="submission" date="2019-09" db="EMBL/GenBank/DDBJ databases">
        <title>Genome sequence of Adhaeribacter sp. M2.</title>
        <authorList>
            <person name="Srinivasan S."/>
        </authorList>
    </citation>
    <scope>NUCLEOTIDE SEQUENCE [LARGE SCALE GENOMIC DNA]</scope>
    <source>
        <strain evidence="1 2">M2</strain>
    </source>
</reference>
<dbReference type="PROSITE" id="PS51257">
    <property type="entry name" value="PROKAR_LIPOPROTEIN"/>
    <property type="match status" value="1"/>
</dbReference>
<dbReference type="Gene3D" id="2.60.40.1120">
    <property type="entry name" value="Carboxypeptidase-like, regulatory domain"/>
    <property type="match status" value="1"/>
</dbReference>
<sequence>MKNYWFALLCFFWLAGCKEVEEITEIKLTGQVLDATTKAPLDSVVVELYEDNDGPFMGTHLLQTFTTDNSSNFSFNFTYKEGPYRVYVRRNGYRYQRLIKDKILNQENIFDFQNVEALKNEQHLVFEMDPIALFSVKVTNVAPAQPDDQVKLEIGKGINNKPLFTRTFEGLANTEFQVGSIPANRYIPIRYEVRENGSWRSLKDSVFLKPSEPKTYYLHY</sequence>
<dbReference type="InterPro" id="IPR008969">
    <property type="entry name" value="CarboxyPept-like_regulatory"/>
</dbReference>
<keyword evidence="1" id="KW-0378">Hydrolase</keyword>
<comment type="caution">
    <text evidence="1">The sequence shown here is derived from an EMBL/GenBank/DDBJ whole genome shotgun (WGS) entry which is preliminary data.</text>
</comment>
<name>A0A5N1J4K2_9BACT</name>
<dbReference type="SUPFAM" id="SSF49464">
    <property type="entry name" value="Carboxypeptidase regulatory domain-like"/>
    <property type="match status" value="1"/>
</dbReference>
<dbReference type="RefSeq" id="WP_150901756.1">
    <property type="nucleotide sequence ID" value="NZ_VTWT01000001.1"/>
</dbReference>